<dbReference type="InterPro" id="IPR014284">
    <property type="entry name" value="RNA_pol_sigma-70_dom"/>
</dbReference>
<dbReference type="Proteomes" id="UP000184432">
    <property type="component" value="Unassembled WGS sequence"/>
</dbReference>
<evidence type="ECO:0000256" key="3">
    <source>
        <dbReference type="ARBA" id="ARBA00023125"/>
    </source>
</evidence>
<keyword evidence="3" id="KW-0238">DNA-binding</keyword>
<evidence type="ECO:0000256" key="4">
    <source>
        <dbReference type="ARBA" id="ARBA00023163"/>
    </source>
</evidence>
<protein>
    <submittedName>
        <fullName evidence="5">RNA polymerase sigma factor, sigma-70 family</fullName>
    </submittedName>
</protein>
<reference evidence="6" key="1">
    <citation type="submission" date="2016-11" db="EMBL/GenBank/DDBJ databases">
        <authorList>
            <person name="Varghese N."/>
            <person name="Submissions S."/>
        </authorList>
    </citation>
    <scope>NUCLEOTIDE SEQUENCE [LARGE SCALE GENOMIC DNA]</scope>
    <source>
        <strain evidence="6">DSM 22623</strain>
    </source>
</reference>
<dbReference type="InterPro" id="IPR036388">
    <property type="entry name" value="WH-like_DNA-bd_sf"/>
</dbReference>
<dbReference type="GO" id="GO:0003677">
    <property type="term" value="F:DNA binding"/>
    <property type="evidence" value="ECO:0007669"/>
    <property type="project" value="UniProtKB-KW"/>
</dbReference>
<dbReference type="InterPro" id="IPR013324">
    <property type="entry name" value="RNA_pol_sigma_r3/r4-like"/>
</dbReference>
<dbReference type="NCBIfam" id="TIGR02937">
    <property type="entry name" value="sigma70-ECF"/>
    <property type="match status" value="1"/>
</dbReference>
<keyword evidence="6" id="KW-1185">Reference proteome</keyword>
<gene>
    <name evidence="5" type="ORF">SAMN04488508_103224</name>
</gene>
<evidence type="ECO:0000256" key="1">
    <source>
        <dbReference type="ARBA" id="ARBA00023015"/>
    </source>
</evidence>
<keyword evidence="4" id="KW-0804">Transcription</keyword>
<proteinExistence type="predicted"/>
<dbReference type="EMBL" id="FQYP01000003">
    <property type="protein sequence ID" value="SHI80668.1"/>
    <property type="molecule type" value="Genomic_DNA"/>
</dbReference>
<name>A0A1M6E5X0_9FLAO</name>
<dbReference type="GO" id="GO:0016987">
    <property type="term" value="F:sigma factor activity"/>
    <property type="evidence" value="ECO:0007669"/>
    <property type="project" value="UniProtKB-KW"/>
</dbReference>
<evidence type="ECO:0000256" key="2">
    <source>
        <dbReference type="ARBA" id="ARBA00023082"/>
    </source>
</evidence>
<dbReference type="Gene3D" id="1.10.10.10">
    <property type="entry name" value="Winged helix-like DNA-binding domain superfamily/Winged helix DNA-binding domain"/>
    <property type="match status" value="1"/>
</dbReference>
<dbReference type="GO" id="GO:0006352">
    <property type="term" value="P:DNA-templated transcription initiation"/>
    <property type="evidence" value="ECO:0007669"/>
    <property type="project" value="InterPro"/>
</dbReference>
<evidence type="ECO:0000313" key="5">
    <source>
        <dbReference type="EMBL" id="SHI80668.1"/>
    </source>
</evidence>
<evidence type="ECO:0000313" key="6">
    <source>
        <dbReference type="Proteomes" id="UP000184432"/>
    </source>
</evidence>
<keyword evidence="1" id="KW-0805">Transcription regulation</keyword>
<keyword evidence="2" id="KW-0731">Sigma factor</keyword>
<dbReference type="SUPFAM" id="SSF88659">
    <property type="entry name" value="Sigma3 and sigma4 domains of RNA polymerase sigma factors"/>
    <property type="match status" value="1"/>
</dbReference>
<sequence>MKQKNFGLSEASFQKLITDLKKNDTYFFEQVFLKQFEETVRYLCREYRSNHEDAYDATMDTLIEFRARFVEGKLAYGNLRFLFTKMASQILLRNLKKKGISLDDSIVAMSQEDEEPALDDEDLEMLTNAWQTLGDQCKELLTRHFYGKMKLSEIAKEIQKSPATIRKQKERCIKHLKDHFGLKKILKS</sequence>
<organism evidence="5 6">
    <name type="scientific">Aquimarina spongiae</name>
    <dbReference type="NCBI Taxonomy" id="570521"/>
    <lineage>
        <taxon>Bacteria</taxon>
        <taxon>Pseudomonadati</taxon>
        <taxon>Bacteroidota</taxon>
        <taxon>Flavobacteriia</taxon>
        <taxon>Flavobacteriales</taxon>
        <taxon>Flavobacteriaceae</taxon>
        <taxon>Aquimarina</taxon>
    </lineage>
</organism>
<dbReference type="OrthoDB" id="1099849at2"/>
<accession>A0A1M6E5X0</accession>
<dbReference type="RefSeq" id="WP_073315576.1">
    <property type="nucleotide sequence ID" value="NZ_FQYP01000003.1"/>
</dbReference>
<dbReference type="AlphaFoldDB" id="A0A1M6E5X0"/>
<dbReference type="STRING" id="570521.SAMN04488508_103224"/>
<dbReference type="PANTHER" id="PTHR30385">
    <property type="entry name" value="SIGMA FACTOR F FLAGELLAR"/>
    <property type="match status" value="1"/>
</dbReference>